<dbReference type="InterPro" id="IPR038086">
    <property type="entry name" value="DUF2789_sf"/>
</dbReference>
<evidence type="ECO:0000313" key="1">
    <source>
        <dbReference type="EMBL" id="KEQ18215.1"/>
    </source>
</evidence>
<dbReference type="Gene3D" id="1.10.10.1130">
    <property type="entry name" value="Uncharacterised protein PF10982, DUF2789"/>
    <property type="match status" value="1"/>
</dbReference>
<dbReference type="InterPro" id="IPR021250">
    <property type="entry name" value="DUF2789"/>
</dbReference>
<sequence length="78" mass="9015">MEPAHHTMNDLFNQLGLPSSDKEIDAFIEKHQTMPHQTKIQHAEFFSDSQQAFIQQAYHEDADWVVVIEHLDALLRGS</sequence>
<evidence type="ECO:0008006" key="3">
    <source>
        <dbReference type="Google" id="ProtNLM"/>
    </source>
</evidence>
<proteinExistence type="predicted"/>
<dbReference type="AlphaFoldDB" id="A0A081NIE2"/>
<dbReference type="STRING" id="1137799.GZ78_11810"/>
<organism evidence="1 2">
    <name type="scientific">Endozoicomonas numazuensis</name>
    <dbReference type="NCBI Taxonomy" id="1137799"/>
    <lineage>
        <taxon>Bacteria</taxon>
        <taxon>Pseudomonadati</taxon>
        <taxon>Pseudomonadota</taxon>
        <taxon>Gammaproteobacteria</taxon>
        <taxon>Oceanospirillales</taxon>
        <taxon>Endozoicomonadaceae</taxon>
        <taxon>Endozoicomonas</taxon>
    </lineage>
</organism>
<dbReference type="eggNOG" id="COG2040">
    <property type="taxonomic scope" value="Bacteria"/>
</dbReference>
<accession>A0A081NIE2</accession>
<dbReference type="EMBL" id="JOKH01000002">
    <property type="protein sequence ID" value="KEQ18215.1"/>
    <property type="molecule type" value="Genomic_DNA"/>
</dbReference>
<evidence type="ECO:0000313" key="2">
    <source>
        <dbReference type="Proteomes" id="UP000028073"/>
    </source>
</evidence>
<dbReference type="OrthoDB" id="5828847at2"/>
<dbReference type="Proteomes" id="UP000028073">
    <property type="component" value="Unassembled WGS sequence"/>
</dbReference>
<keyword evidence="2" id="KW-1185">Reference proteome</keyword>
<gene>
    <name evidence="1" type="ORF">GZ78_11810</name>
</gene>
<reference evidence="1 2" key="1">
    <citation type="submission" date="2014-06" db="EMBL/GenBank/DDBJ databases">
        <title>Whole Genome Sequences of Three Symbiotic Endozoicomonas Bacteria.</title>
        <authorList>
            <person name="Neave M.J."/>
            <person name="Apprill A."/>
            <person name="Voolstra C.R."/>
        </authorList>
    </citation>
    <scope>NUCLEOTIDE SEQUENCE [LARGE SCALE GENOMIC DNA]</scope>
    <source>
        <strain evidence="1 2">DSM 25634</strain>
    </source>
</reference>
<name>A0A081NIE2_9GAMM</name>
<comment type="caution">
    <text evidence="1">The sequence shown here is derived from an EMBL/GenBank/DDBJ whole genome shotgun (WGS) entry which is preliminary data.</text>
</comment>
<dbReference type="Pfam" id="PF10982">
    <property type="entry name" value="DUF2789"/>
    <property type="match status" value="1"/>
</dbReference>
<dbReference type="RefSeq" id="WP_034835353.1">
    <property type="nucleotide sequence ID" value="NZ_JOKH01000002.1"/>
</dbReference>
<protein>
    <recommendedName>
        <fullName evidence="3">DUF2789 domain-containing protein</fullName>
    </recommendedName>
</protein>